<dbReference type="InterPro" id="IPR000792">
    <property type="entry name" value="Tscrpt_reg_LuxR_C"/>
</dbReference>
<gene>
    <name evidence="3" type="ORF">B5808_02130</name>
</gene>
<dbReference type="CDD" id="cd06170">
    <property type="entry name" value="LuxR_C_like"/>
    <property type="match status" value="1"/>
</dbReference>
<keyword evidence="4" id="KW-1185">Reference proteome</keyword>
<dbReference type="PRINTS" id="PR00038">
    <property type="entry name" value="HTHLUXR"/>
</dbReference>
<dbReference type="SMART" id="SM00421">
    <property type="entry name" value="HTH_LUXR"/>
    <property type="match status" value="1"/>
</dbReference>
<evidence type="ECO:0000313" key="3">
    <source>
        <dbReference type="EMBL" id="ARJ04156.1"/>
    </source>
</evidence>
<keyword evidence="2" id="KW-0238">DNA-binding</keyword>
<organism evidence="3 4">
    <name type="scientific">Cnuibacter physcomitrellae</name>
    <dbReference type="NCBI Taxonomy" id="1619308"/>
    <lineage>
        <taxon>Bacteria</taxon>
        <taxon>Bacillati</taxon>
        <taxon>Actinomycetota</taxon>
        <taxon>Actinomycetes</taxon>
        <taxon>Micrococcales</taxon>
        <taxon>Microbacteriaceae</taxon>
        <taxon>Cnuibacter</taxon>
    </lineage>
</organism>
<dbReference type="CDD" id="cd17535">
    <property type="entry name" value="REC_NarL-like"/>
    <property type="match status" value="1"/>
</dbReference>
<dbReference type="PANTHER" id="PTHR43214:SF43">
    <property type="entry name" value="TWO-COMPONENT RESPONSE REGULATOR"/>
    <property type="match status" value="1"/>
</dbReference>
<keyword evidence="1" id="KW-0597">Phosphoprotein</keyword>
<dbReference type="SUPFAM" id="SSF52172">
    <property type="entry name" value="CheY-like"/>
    <property type="match status" value="1"/>
</dbReference>
<evidence type="ECO:0000313" key="4">
    <source>
        <dbReference type="Proteomes" id="UP000192775"/>
    </source>
</evidence>
<dbReference type="Proteomes" id="UP000192775">
    <property type="component" value="Chromosome"/>
</dbReference>
<dbReference type="PROSITE" id="PS00622">
    <property type="entry name" value="HTH_LUXR_1"/>
    <property type="match status" value="1"/>
</dbReference>
<dbReference type="PROSITE" id="PS50043">
    <property type="entry name" value="HTH_LUXR_2"/>
    <property type="match status" value="1"/>
</dbReference>
<dbReference type="Gene3D" id="3.40.50.2300">
    <property type="match status" value="1"/>
</dbReference>
<name>A0A1X9LG15_9MICO</name>
<dbReference type="KEGG" id="cphy:B5808_02130"/>
<dbReference type="InterPro" id="IPR001789">
    <property type="entry name" value="Sig_transdc_resp-reg_receiver"/>
</dbReference>
<dbReference type="PANTHER" id="PTHR43214">
    <property type="entry name" value="TWO-COMPONENT RESPONSE REGULATOR"/>
    <property type="match status" value="1"/>
</dbReference>
<dbReference type="AlphaFoldDB" id="A0A1X9LG15"/>
<protein>
    <submittedName>
        <fullName evidence="3">Uncharacterized protein</fullName>
    </submittedName>
</protein>
<evidence type="ECO:0000256" key="2">
    <source>
        <dbReference type="ARBA" id="ARBA00023125"/>
    </source>
</evidence>
<dbReference type="Gene3D" id="1.10.10.10">
    <property type="entry name" value="Winged helix-like DNA-binding domain superfamily/Winged helix DNA-binding domain"/>
    <property type="match status" value="1"/>
</dbReference>
<sequence length="203" mass="21917">MREQMGVVVADDDPLVRKVVADHLQASDRIHVLAECQDGEAVIHAARLYRVDAVVADVWMKGLNGIAATTAVRRIRANTRVILMTRTLDSRVVQAARLAGAETVLDKSTVIDDLLPLLTGESAPTSRRSELAMLSVREQQVAQLLIAGRTNADIGLTLGLSINSVKTYASRIYTKLQVTNRVQLAHTMSSAVRARNVGGPSAV</sequence>
<dbReference type="GO" id="GO:0000160">
    <property type="term" value="P:phosphorelay signal transduction system"/>
    <property type="evidence" value="ECO:0007669"/>
    <property type="project" value="InterPro"/>
</dbReference>
<reference evidence="3 4" key="1">
    <citation type="submission" date="2017-04" db="EMBL/GenBank/DDBJ databases">
        <authorList>
            <person name="Afonso C.L."/>
            <person name="Miller P.J."/>
            <person name="Scott M.A."/>
            <person name="Spackman E."/>
            <person name="Goraichik I."/>
            <person name="Dimitrov K.M."/>
            <person name="Suarez D.L."/>
            <person name="Swayne D.E."/>
        </authorList>
    </citation>
    <scope>NUCLEOTIDE SEQUENCE [LARGE SCALE GENOMIC DNA]</scope>
    <source>
        <strain evidence="4">XA(T)</strain>
    </source>
</reference>
<dbReference type="PROSITE" id="PS50110">
    <property type="entry name" value="RESPONSE_REGULATORY"/>
    <property type="match status" value="1"/>
</dbReference>
<evidence type="ECO:0000256" key="1">
    <source>
        <dbReference type="ARBA" id="ARBA00022553"/>
    </source>
</evidence>
<dbReference type="STRING" id="1619308.B5808_02130"/>
<dbReference type="SMART" id="SM00448">
    <property type="entry name" value="REC"/>
    <property type="match status" value="1"/>
</dbReference>
<dbReference type="InterPro" id="IPR058245">
    <property type="entry name" value="NreC/VraR/RcsB-like_REC"/>
</dbReference>
<dbReference type="RefSeq" id="WP_085018018.1">
    <property type="nucleotide sequence ID" value="NZ_BMHD01000001.1"/>
</dbReference>
<dbReference type="Pfam" id="PF00072">
    <property type="entry name" value="Response_reg"/>
    <property type="match status" value="1"/>
</dbReference>
<dbReference type="InterPro" id="IPR036388">
    <property type="entry name" value="WH-like_DNA-bd_sf"/>
</dbReference>
<dbReference type="GO" id="GO:0006355">
    <property type="term" value="P:regulation of DNA-templated transcription"/>
    <property type="evidence" value="ECO:0007669"/>
    <property type="project" value="InterPro"/>
</dbReference>
<dbReference type="InterPro" id="IPR011006">
    <property type="entry name" value="CheY-like_superfamily"/>
</dbReference>
<dbReference type="GO" id="GO:0003677">
    <property type="term" value="F:DNA binding"/>
    <property type="evidence" value="ECO:0007669"/>
    <property type="project" value="UniProtKB-KW"/>
</dbReference>
<dbReference type="EMBL" id="CP020715">
    <property type="protein sequence ID" value="ARJ04156.1"/>
    <property type="molecule type" value="Genomic_DNA"/>
</dbReference>
<dbReference type="Pfam" id="PF00196">
    <property type="entry name" value="GerE"/>
    <property type="match status" value="1"/>
</dbReference>
<dbReference type="SUPFAM" id="SSF46894">
    <property type="entry name" value="C-terminal effector domain of the bipartite response regulators"/>
    <property type="match status" value="1"/>
</dbReference>
<proteinExistence type="predicted"/>
<accession>A0A1X9LG15</accession>
<dbReference type="InterPro" id="IPR016032">
    <property type="entry name" value="Sig_transdc_resp-reg_C-effctor"/>
</dbReference>
<dbReference type="InterPro" id="IPR039420">
    <property type="entry name" value="WalR-like"/>
</dbReference>